<accession>A0A4R1BUU4</accession>
<gene>
    <name evidence="3" type="ORF">EPD65_15755</name>
</gene>
<organism evidence="3 4">
    <name type="scientific">Nocardioides jejuensis</name>
    <dbReference type="NCBI Taxonomy" id="2502782"/>
    <lineage>
        <taxon>Bacteria</taxon>
        <taxon>Bacillati</taxon>
        <taxon>Actinomycetota</taxon>
        <taxon>Actinomycetes</taxon>
        <taxon>Propionibacteriales</taxon>
        <taxon>Nocardioidaceae</taxon>
        <taxon>Nocardioides</taxon>
    </lineage>
</organism>
<evidence type="ECO:0000259" key="2">
    <source>
        <dbReference type="Pfam" id="PF26056"/>
    </source>
</evidence>
<feature type="domain" description="DUF8017" evidence="2">
    <location>
        <begin position="71"/>
        <end position="246"/>
    </location>
</feature>
<feature type="region of interest" description="Disordered" evidence="1">
    <location>
        <begin position="36"/>
        <end position="60"/>
    </location>
</feature>
<comment type="caution">
    <text evidence="3">The sequence shown here is derived from an EMBL/GenBank/DDBJ whole genome shotgun (WGS) entry which is preliminary data.</text>
</comment>
<evidence type="ECO:0000313" key="3">
    <source>
        <dbReference type="EMBL" id="TCJ21096.1"/>
    </source>
</evidence>
<dbReference type="RefSeq" id="WP_131585828.1">
    <property type="nucleotide sequence ID" value="NZ_SJZJ01000040.1"/>
</dbReference>
<dbReference type="Pfam" id="PF26056">
    <property type="entry name" value="DUF8017"/>
    <property type="match status" value="1"/>
</dbReference>
<dbReference type="EMBL" id="SJZJ01000040">
    <property type="protein sequence ID" value="TCJ21096.1"/>
    <property type="molecule type" value="Genomic_DNA"/>
</dbReference>
<reference evidence="3 4" key="1">
    <citation type="submission" date="2019-03" db="EMBL/GenBank/DDBJ databases">
        <authorList>
            <person name="Kim M.K.M."/>
        </authorList>
    </citation>
    <scope>NUCLEOTIDE SEQUENCE [LARGE SCALE GENOMIC DNA]</scope>
    <source>
        <strain evidence="3 4">18JY15-6</strain>
    </source>
</reference>
<protein>
    <recommendedName>
        <fullName evidence="2">DUF8017 domain-containing protein</fullName>
    </recommendedName>
</protein>
<feature type="compositionally biased region" description="Low complexity" evidence="1">
    <location>
        <begin position="49"/>
        <end position="60"/>
    </location>
</feature>
<evidence type="ECO:0000313" key="4">
    <source>
        <dbReference type="Proteomes" id="UP000295453"/>
    </source>
</evidence>
<sequence length="247" mass="24596">MSLRRGALVVAVAAVLVIGALGIGAALVSKHSREPATAGAAPSVPPVASPAVSPTSSPTGLPSLAVKVPAQWVRVRVGDASYAVPRAWQRRPAAQRTAYREDGAVIASGRGQALSWRNSCRTDFAPVPGGWAVLADPVVSTNPAGVAEATAVAWARGYAGLPADAPLTASAAQPVRLASGGTAAASRVVIDTSDSANPCAGERAELTAVARRVGDSVVTLVVARYLGVRGAPGGAAYAAVLGSLRAG</sequence>
<dbReference type="Proteomes" id="UP000295453">
    <property type="component" value="Unassembled WGS sequence"/>
</dbReference>
<keyword evidence="4" id="KW-1185">Reference proteome</keyword>
<evidence type="ECO:0000256" key="1">
    <source>
        <dbReference type="SAM" id="MobiDB-lite"/>
    </source>
</evidence>
<proteinExistence type="predicted"/>
<dbReference type="InterPro" id="IPR058330">
    <property type="entry name" value="DUF8017"/>
</dbReference>
<dbReference type="OrthoDB" id="3789009at2"/>
<dbReference type="AlphaFoldDB" id="A0A4R1BUU4"/>
<name>A0A4R1BUU4_9ACTN</name>